<reference evidence="7" key="1">
    <citation type="submission" date="2017-02" db="EMBL/GenBank/DDBJ databases">
        <authorList>
            <person name="Tafer H."/>
            <person name="Lopandic K."/>
        </authorList>
    </citation>
    <scope>NUCLEOTIDE SEQUENCE [LARGE SCALE GENOMIC DNA]</scope>
    <source>
        <strain evidence="7">CBS 366.77</strain>
    </source>
</reference>
<dbReference type="PANTHER" id="PTHR31465:SF31">
    <property type="entry name" value="DOMAIN PROTEIN, PUTATIVE (AFU_ORTHOLOGUE AFUA_6G09550)-RELATED"/>
    <property type="match status" value="1"/>
</dbReference>
<evidence type="ECO:0000256" key="5">
    <source>
        <dbReference type="SAM" id="Phobius"/>
    </source>
</evidence>
<feature type="transmembrane region" description="Helical" evidence="5">
    <location>
        <begin position="20"/>
        <end position="41"/>
    </location>
</feature>
<dbReference type="AlphaFoldDB" id="A0A3A2Z576"/>
<comment type="caution">
    <text evidence="6">The sequence shown here is derived from an EMBL/GenBank/DDBJ whole genome shotgun (WGS) entry which is preliminary data.</text>
</comment>
<dbReference type="STRING" id="2070753.A0A3A2Z576"/>
<protein>
    <submittedName>
        <fullName evidence="6">RTA1 domain protein</fullName>
    </submittedName>
</protein>
<keyword evidence="4 5" id="KW-0472">Membrane</keyword>
<dbReference type="InterPro" id="IPR007568">
    <property type="entry name" value="RTA1"/>
</dbReference>
<gene>
    <name evidence="6" type="ORF">PHISCL_09413</name>
</gene>
<evidence type="ECO:0000313" key="7">
    <source>
        <dbReference type="Proteomes" id="UP000266188"/>
    </source>
</evidence>
<feature type="transmembrane region" description="Helical" evidence="5">
    <location>
        <begin position="211"/>
        <end position="228"/>
    </location>
</feature>
<comment type="subcellular location">
    <subcellularLocation>
        <location evidence="1">Membrane</location>
        <topology evidence="1">Multi-pass membrane protein</topology>
    </subcellularLocation>
</comment>
<dbReference type="Proteomes" id="UP000266188">
    <property type="component" value="Unassembled WGS sequence"/>
</dbReference>
<dbReference type="GO" id="GO:0016020">
    <property type="term" value="C:membrane"/>
    <property type="evidence" value="ECO:0007669"/>
    <property type="project" value="UniProtKB-SubCell"/>
</dbReference>
<feature type="transmembrane region" description="Helical" evidence="5">
    <location>
        <begin position="121"/>
        <end position="146"/>
    </location>
</feature>
<dbReference type="PANTHER" id="PTHR31465">
    <property type="entry name" value="PROTEIN RTA1-RELATED"/>
    <property type="match status" value="1"/>
</dbReference>
<feature type="transmembrane region" description="Helical" evidence="5">
    <location>
        <begin position="80"/>
        <end position="100"/>
    </location>
</feature>
<feature type="transmembrane region" description="Helical" evidence="5">
    <location>
        <begin position="248"/>
        <end position="270"/>
    </location>
</feature>
<evidence type="ECO:0000256" key="2">
    <source>
        <dbReference type="ARBA" id="ARBA00022692"/>
    </source>
</evidence>
<organism evidence="6 7">
    <name type="scientific">Aspergillus sclerotialis</name>
    <dbReference type="NCBI Taxonomy" id="2070753"/>
    <lineage>
        <taxon>Eukaryota</taxon>
        <taxon>Fungi</taxon>
        <taxon>Dikarya</taxon>
        <taxon>Ascomycota</taxon>
        <taxon>Pezizomycotina</taxon>
        <taxon>Eurotiomycetes</taxon>
        <taxon>Eurotiomycetidae</taxon>
        <taxon>Eurotiales</taxon>
        <taxon>Aspergillaceae</taxon>
        <taxon>Aspergillus</taxon>
        <taxon>Aspergillus subgen. Polypaecilum</taxon>
    </lineage>
</organism>
<evidence type="ECO:0000256" key="3">
    <source>
        <dbReference type="ARBA" id="ARBA00022989"/>
    </source>
</evidence>
<feature type="transmembrane region" description="Helical" evidence="5">
    <location>
        <begin position="158"/>
        <end position="180"/>
    </location>
</feature>
<accession>A0A3A2Z576</accession>
<keyword evidence="7" id="KW-1185">Reference proteome</keyword>
<sequence length="290" mass="32337">MSDSDGDAGYHYELYRYTPSIPAAVVFVVVFALLSIAHLIILIRNRTYIFIPFFIGLLFECAGYAARIASHFDTEALAPYIVQTLLILIAPPLFAASIYMTLGRILRHLHAEDKSIVPVRFLTKIFVSGDVISFLLQAAGGGYMAAGTLSAMETGSNIVIGGLAVQLVFFSLFVFVSALFHWRMKKQPDYDSITVSSVPTRWAKFITWESVMWALYIACALILIRSIFRVVEFVEGNDGFIMKREYLLYIFDAVLMALTGFVLVVIYPGFFLGRGGKRETDIGLLRFSGS</sequence>
<keyword evidence="2 5" id="KW-0812">Transmembrane</keyword>
<dbReference type="Pfam" id="PF04479">
    <property type="entry name" value="RTA1"/>
    <property type="match status" value="1"/>
</dbReference>
<dbReference type="EMBL" id="MVGC01000591">
    <property type="protein sequence ID" value="RJE18248.1"/>
    <property type="molecule type" value="Genomic_DNA"/>
</dbReference>
<keyword evidence="3 5" id="KW-1133">Transmembrane helix</keyword>
<evidence type="ECO:0000313" key="6">
    <source>
        <dbReference type="EMBL" id="RJE18248.1"/>
    </source>
</evidence>
<name>A0A3A2Z576_9EURO</name>
<evidence type="ECO:0000256" key="4">
    <source>
        <dbReference type="ARBA" id="ARBA00023136"/>
    </source>
</evidence>
<dbReference type="OrthoDB" id="3358017at2759"/>
<feature type="transmembrane region" description="Helical" evidence="5">
    <location>
        <begin position="48"/>
        <end position="68"/>
    </location>
</feature>
<evidence type="ECO:0000256" key="1">
    <source>
        <dbReference type="ARBA" id="ARBA00004141"/>
    </source>
</evidence>
<proteinExistence type="predicted"/>